<gene>
    <name evidence="1" type="ORF">RPERSI_LOCUS21463</name>
</gene>
<feature type="non-terminal residue" evidence="1">
    <location>
        <position position="93"/>
    </location>
</feature>
<keyword evidence="2" id="KW-1185">Reference proteome</keyword>
<accession>A0ACA9RPN2</accession>
<comment type="caution">
    <text evidence="1">The sequence shown here is derived from an EMBL/GenBank/DDBJ whole genome shotgun (WGS) entry which is preliminary data.</text>
</comment>
<name>A0ACA9RPN2_9GLOM</name>
<dbReference type="Proteomes" id="UP000789920">
    <property type="component" value="Unassembled WGS sequence"/>
</dbReference>
<organism evidence="1 2">
    <name type="scientific">Racocetra persica</name>
    <dbReference type="NCBI Taxonomy" id="160502"/>
    <lineage>
        <taxon>Eukaryota</taxon>
        <taxon>Fungi</taxon>
        <taxon>Fungi incertae sedis</taxon>
        <taxon>Mucoromycota</taxon>
        <taxon>Glomeromycotina</taxon>
        <taxon>Glomeromycetes</taxon>
        <taxon>Diversisporales</taxon>
        <taxon>Gigasporaceae</taxon>
        <taxon>Racocetra</taxon>
    </lineage>
</organism>
<evidence type="ECO:0000313" key="1">
    <source>
        <dbReference type="EMBL" id="CAG8803167.1"/>
    </source>
</evidence>
<evidence type="ECO:0000313" key="2">
    <source>
        <dbReference type="Proteomes" id="UP000789920"/>
    </source>
</evidence>
<sequence>MQLPAVLQSLNSNTKRCIIEWANIVQEKHRSDDVDSDDDNITYYGDPLLIIEWNEAELTQRNIQKNTVVNYILAFQGCNPLPDAGLLPSDSLS</sequence>
<protein>
    <submittedName>
        <fullName evidence="1">778_t:CDS:1</fullName>
    </submittedName>
</protein>
<reference evidence="1" key="1">
    <citation type="submission" date="2021-06" db="EMBL/GenBank/DDBJ databases">
        <authorList>
            <person name="Kallberg Y."/>
            <person name="Tangrot J."/>
            <person name="Rosling A."/>
        </authorList>
    </citation>
    <scope>NUCLEOTIDE SEQUENCE</scope>
    <source>
        <strain evidence="1">MA461A</strain>
    </source>
</reference>
<dbReference type="EMBL" id="CAJVQC010062905">
    <property type="protein sequence ID" value="CAG8803167.1"/>
    <property type="molecule type" value="Genomic_DNA"/>
</dbReference>
<proteinExistence type="predicted"/>